<keyword evidence="1" id="KW-1133">Transmembrane helix</keyword>
<feature type="transmembrane region" description="Helical" evidence="1">
    <location>
        <begin position="219"/>
        <end position="238"/>
    </location>
</feature>
<feature type="transmembrane region" description="Helical" evidence="1">
    <location>
        <begin position="95"/>
        <end position="122"/>
    </location>
</feature>
<keyword evidence="2" id="KW-1185">Reference proteome</keyword>
<proteinExistence type="predicted"/>
<protein>
    <submittedName>
        <fullName evidence="3">G protein-coupled receptor</fullName>
    </submittedName>
</protein>
<feature type="transmembrane region" description="Helical" evidence="1">
    <location>
        <begin position="16"/>
        <end position="45"/>
    </location>
</feature>
<dbReference type="Proteomes" id="UP000095287">
    <property type="component" value="Unplaced"/>
</dbReference>
<feature type="transmembrane region" description="Helical" evidence="1">
    <location>
        <begin position="176"/>
        <end position="198"/>
    </location>
</feature>
<feature type="transmembrane region" description="Helical" evidence="1">
    <location>
        <begin position="57"/>
        <end position="75"/>
    </location>
</feature>
<accession>A0A1I8AP10</accession>
<evidence type="ECO:0000313" key="3">
    <source>
        <dbReference type="WBParaSite" id="L893_g7576.t1"/>
    </source>
</evidence>
<name>A0A1I8AP10_9BILA</name>
<dbReference type="WBParaSite" id="L893_g7576.t1">
    <property type="protein sequence ID" value="L893_g7576.t1"/>
    <property type="gene ID" value="L893_g7576"/>
</dbReference>
<reference evidence="3" key="1">
    <citation type="submission" date="2016-11" db="UniProtKB">
        <authorList>
            <consortium name="WormBaseParasite"/>
        </authorList>
    </citation>
    <scope>IDENTIFICATION</scope>
</reference>
<sequence>MSEASGELPGSDGGDAFLLVIFGVSTIDGISILLAIPVSCLIMYFSITKVSSPMARIYLLNVSIMVLLNEIYTLTYDMALKEAGSFDSLLLVYYILPYLSLNVYYFQTTLVVVLSYAAFVSALFGKSLMGERTLIIKLAFTFGFILAIGAATLQALAFLGQMKESTTATLTLIRGIAQLTVIAITTFFCVLSLSHSFVLSKKQASSEIVASALKSLRSILIYCTPPYFLLLIAIPEILCACFVDMKSSNIANLCNYVTFPSKASNNLRIFLTSGLVCALVAPEAVRRFAKEVA</sequence>
<dbReference type="AlphaFoldDB" id="A0A1I8AP10"/>
<evidence type="ECO:0000313" key="2">
    <source>
        <dbReference type="Proteomes" id="UP000095287"/>
    </source>
</evidence>
<keyword evidence="1" id="KW-0812">Transmembrane</keyword>
<feature type="transmembrane region" description="Helical" evidence="1">
    <location>
        <begin position="134"/>
        <end position="156"/>
    </location>
</feature>
<evidence type="ECO:0000256" key="1">
    <source>
        <dbReference type="SAM" id="Phobius"/>
    </source>
</evidence>
<keyword evidence="1" id="KW-0472">Membrane</keyword>
<organism evidence="2 3">
    <name type="scientific">Steinernema glaseri</name>
    <dbReference type="NCBI Taxonomy" id="37863"/>
    <lineage>
        <taxon>Eukaryota</taxon>
        <taxon>Metazoa</taxon>
        <taxon>Ecdysozoa</taxon>
        <taxon>Nematoda</taxon>
        <taxon>Chromadorea</taxon>
        <taxon>Rhabditida</taxon>
        <taxon>Tylenchina</taxon>
        <taxon>Panagrolaimomorpha</taxon>
        <taxon>Strongyloidoidea</taxon>
        <taxon>Steinernematidae</taxon>
        <taxon>Steinernema</taxon>
    </lineage>
</organism>